<feature type="transmembrane region" description="Helical" evidence="1">
    <location>
        <begin position="140"/>
        <end position="159"/>
    </location>
</feature>
<dbReference type="RefSeq" id="WP_054948241.1">
    <property type="nucleotide sequence ID" value="NZ_FVZE01000002.1"/>
</dbReference>
<dbReference type="EMBL" id="FVZE01000002">
    <property type="protein sequence ID" value="SLJ94953.1"/>
    <property type="molecule type" value="Genomic_DNA"/>
</dbReference>
<dbReference type="Pfam" id="PF20349">
    <property type="entry name" value="DUF6644"/>
    <property type="match status" value="1"/>
</dbReference>
<dbReference type="Proteomes" id="UP000190989">
    <property type="component" value="Unassembled WGS sequence"/>
</dbReference>
<evidence type="ECO:0000313" key="3">
    <source>
        <dbReference type="EMBL" id="SLJ94953.1"/>
    </source>
</evidence>
<dbReference type="AlphaFoldDB" id="A0A1U6HGN2"/>
<keyword evidence="1" id="KW-1133">Transmembrane helix</keyword>
<keyword evidence="1" id="KW-0472">Membrane</keyword>
<name>A0A1U6HGN2_9SPHN</name>
<proteinExistence type="predicted"/>
<evidence type="ECO:0000259" key="2">
    <source>
        <dbReference type="Pfam" id="PF20349"/>
    </source>
</evidence>
<evidence type="ECO:0000256" key="1">
    <source>
        <dbReference type="SAM" id="Phobius"/>
    </source>
</evidence>
<sequence>MNIETALQKINDLPLSAGIRENASAFPLLESLHVLAIAIVFGTILIVDLRLFGVASHRRSAQRLTAELLPYTWVAFVVAAITGTLMFMSNPVSYANNTQFLVKLGFIALAGLNMIWFHSTAYRRIAEWDEDMPPPTAARISGALSFILWTTVIFLGRWIGFTLETLFF</sequence>
<accession>A0A1U6HGN2</accession>
<keyword evidence="4" id="KW-1185">Reference proteome</keyword>
<protein>
    <recommendedName>
        <fullName evidence="2">DUF6644 domain-containing protein</fullName>
    </recommendedName>
</protein>
<organism evidence="3 4">
    <name type="scientific">Novosphingobium mathurense</name>
    <dbReference type="NCBI Taxonomy" id="428990"/>
    <lineage>
        <taxon>Bacteria</taxon>
        <taxon>Pseudomonadati</taxon>
        <taxon>Pseudomonadota</taxon>
        <taxon>Alphaproteobacteria</taxon>
        <taxon>Sphingomonadales</taxon>
        <taxon>Sphingomonadaceae</taxon>
        <taxon>Novosphingobium</taxon>
    </lineage>
</organism>
<dbReference type="InterPro" id="IPR046586">
    <property type="entry name" value="DUF6644"/>
</dbReference>
<evidence type="ECO:0000313" key="4">
    <source>
        <dbReference type="Proteomes" id="UP000190989"/>
    </source>
</evidence>
<dbReference type="STRING" id="428990.SAMN06295987_102363"/>
<feature type="domain" description="DUF6644" evidence="2">
    <location>
        <begin position="30"/>
        <end position="161"/>
    </location>
</feature>
<feature type="transmembrane region" description="Helical" evidence="1">
    <location>
        <begin position="68"/>
        <end position="88"/>
    </location>
</feature>
<reference evidence="4" key="1">
    <citation type="submission" date="2017-02" db="EMBL/GenBank/DDBJ databases">
        <authorList>
            <person name="Varghese N."/>
            <person name="Submissions S."/>
        </authorList>
    </citation>
    <scope>NUCLEOTIDE SEQUENCE [LARGE SCALE GENOMIC DNA]</scope>
    <source>
        <strain evidence="4">SM117</strain>
    </source>
</reference>
<feature type="transmembrane region" description="Helical" evidence="1">
    <location>
        <begin position="100"/>
        <end position="119"/>
    </location>
</feature>
<gene>
    <name evidence="3" type="ORF">SAMN06295987_102363</name>
</gene>
<feature type="transmembrane region" description="Helical" evidence="1">
    <location>
        <begin position="34"/>
        <end position="56"/>
    </location>
</feature>
<keyword evidence="1" id="KW-0812">Transmembrane</keyword>